<gene>
    <name evidence="2" type="ORF">PLOB_00007610</name>
</gene>
<dbReference type="Proteomes" id="UP001159405">
    <property type="component" value="Unassembled WGS sequence"/>
</dbReference>
<keyword evidence="3" id="KW-1185">Reference proteome</keyword>
<dbReference type="InterPro" id="IPR006571">
    <property type="entry name" value="TLDc_dom"/>
</dbReference>
<protein>
    <recommendedName>
        <fullName evidence="1">TLDc domain-containing protein</fullName>
    </recommendedName>
</protein>
<evidence type="ECO:0000313" key="3">
    <source>
        <dbReference type="Proteomes" id="UP001159405"/>
    </source>
</evidence>
<name>A0ABN8QP36_9CNID</name>
<comment type="caution">
    <text evidence="2">The sequence shown here is derived from an EMBL/GenBank/DDBJ whole genome shotgun (WGS) entry which is preliminary data.</text>
</comment>
<dbReference type="PROSITE" id="PS51886">
    <property type="entry name" value="TLDC"/>
    <property type="match status" value="1"/>
</dbReference>
<sequence length="202" mass="22397">FSPGLHDSVIVGNNKNHLTSLSNWLAPVTKSVNSLWKRCWRASVDGWAASTFHSRCDSKGPTVTIIRVGRYILGGYASISWGNFVSFLLASGSGRYQYDSKAFLFSLVNKPGWAPVKLSQSGQYSYGKESIYFHSSYGPTFGDGHDIYIENYASSNSNSYSNLGYTYSPPSGYSYLSTFARTFLAGTYKFTPDEVETFYEAT</sequence>
<organism evidence="2 3">
    <name type="scientific">Porites lobata</name>
    <dbReference type="NCBI Taxonomy" id="104759"/>
    <lineage>
        <taxon>Eukaryota</taxon>
        <taxon>Metazoa</taxon>
        <taxon>Cnidaria</taxon>
        <taxon>Anthozoa</taxon>
        <taxon>Hexacorallia</taxon>
        <taxon>Scleractinia</taxon>
        <taxon>Fungiina</taxon>
        <taxon>Poritidae</taxon>
        <taxon>Porites</taxon>
    </lineage>
</organism>
<feature type="non-terminal residue" evidence="2">
    <location>
        <position position="1"/>
    </location>
</feature>
<proteinExistence type="predicted"/>
<accession>A0ABN8QP36</accession>
<dbReference type="EMBL" id="CALNXK010000136">
    <property type="protein sequence ID" value="CAH3166321.1"/>
    <property type="molecule type" value="Genomic_DNA"/>
</dbReference>
<dbReference type="SMART" id="SM00584">
    <property type="entry name" value="TLDc"/>
    <property type="match status" value="1"/>
</dbReference>
<dbReference type="Pfam" id="PF07534">
    <property type="entry name" value="TLD"/>
    <property type="match status" value="1"/>
</dbReference>
<evidence type="ECO:0000259" key="1">
    <source>
        <dbReference type="PROSITE" id="PS51886"/>
    </source>
</evidence>
<evidence type="ECO:0000313" key="2">
    <source>
        <dbReference type="EMBL" id="CAH3166321.1"/>
    </source>
</evidence>
<reference evidence="2 3" key="1">
    <citation type="submission" date="2022-05" db="EMBL/GenBank/DDBJ databases">
        <authorList>
            <consortium name="Genoscope - CEA"/>
            <person name="William W."/>
        </authorList>
    </citation>
    <scope>NUCLEOTIDE SEQUENCE [LARGE SCALE GENOMIC DNA]</scope>
</reference>
<feature type="domain" description="TLDc" evidence="1">
    <location>
        <begin position="9"/>
        <end position="202"/>
    </location>
</feature>